<protein>
    <submittedName>
        <fullName evidence="4">Rap1 GTPase-activating protein 1</fullName>
    </submittedName>
</protein>
<reference evidence="4 5" key="1">
    <citation type="submission" date="2022-01" db="EMBL/GenBank/DDBJ databases">
        <title>A high-quality chromosome-level genome assembly of rohu carp, Labeo rohita.</title>
        <authorList>
            <person name="Arick M.A. II"/>
            <person name="Hsu C.-Y."/>
            <person name="Magbanua Z."/>
            <person name="Pechanova O."/>
            <person name="Grover C."/>
            <person name="Miller E."/>
            <person name="Thrash A."/>
            <person name="Ezzel L."/>
            <person name="Alam S."/>
            <person name="Benzie J."/>
            <person name="Hamilton M."/>
            <person name="Karsi A."/>
            <person name="Lawrence M.L."/>
            <person name="Peterson D.G."/>
        </authorList>
    </citation>
    <scope>NUCLEOTIDE SEQUENCE [LARGE SCALE GENOMIC DNA]</scope>
    <source>
        <strain evidence="5">BAU-BD-2019</strain>
        <tissue evidence="4">Blood</tissue>
    </source>
</reference>
<feature type="region of interest" description="Disordered" evidence="2">
    <location>
        <begin position="1"/>
        <end position="20"/>
    </location>
</feature>
<feature type="compositionally biased region" description="Polar residues" evidence="2">
    <location>
        <begin position="586"/>
        <end position="596"/>
    </location>
</feature>
<evidence type="ECO:0000259" key="3">
    <source>
        <dbReference type="PROSITE" id="PS50085"/>
    </source>
</evidence>
<feature type="region of interest" description="Disordered" evidence="2">
    <location>
        <begin position="523"/>
        <end position="597"/>
    </location>
</feature>
<feature type="compositionally biased region" description="Polar residues" evidence="2">
    <location>
        <begin position="534"/>
        <end position="547"/>
    </location>
</feature>
<dbReference type="SUPFAM" id="SSF111347">
    <property type="entry name" value="Rap/Ran-GAP"/>
    <property type="match status" value="1"/>
</dbReference>
<dbReference type="PROSITE" id="PS50085">
    <property type="entry name" value="RAPGAP"/>
    <property type="match status" value="1"/>
</dbReference>
<feature type="compositionally biased region" description="Polar residues" evidence="2">
    <location>
        <begin position="565"/>
        <end position="574"/>
    </location>
</feature>
<feature type="compositionally biased region" description="Basic and acidic residues" evidence="2">
    <location>
        <begin position="575"/>
        <end position="585"/>
    </location>
</feature>
<keyword evidence="1" id="KW-0343">GTPase activation</keyword>
<dbReference type="InterPro" id="IPR000331">
    <property type="entry name" value="Rap/Ran_GAP_dom"/>
</dbReference>
<sequence length="758" mass="84873">MEVVNHHTGSEAQLNMTTEPGVKLRLSNKHKELNSQVDVSDLSLFGVDRKVLRRGLVHCVELLRNMSRNSVNGNSRRMSFSEAVLRKVNHLWKQDGRIPRISDPLERPGLVKSFLPSPAPTLLKGSADLIDFIMAKSMYRFRSPALAAMHHRRRFSDSSRMDEQRCTLPPPLKTEEDYIPYPSVHEVLGRTGPLPLILLPQFGGYWIEGTNHDLGSSSTPEEPPPCPASQVKLETNSIAKIYRKHFLGKEHFNYYSVDSALGHLVFSVKYDVIGDQEHLRLLLRSKYKTYHDVIPISCLTEFPNVVQMAKLICEEVNVDRFYPVLYPKTGIESVYHNFHNKEIMFHVSTKLPYTEGDSQQLQRKRHIGNDIVAIVFQEENTPFVPDMIASNFLHAYVVVQVENACTDNVLYKVSVTARDDVPFFGPALPDPAVFKKSPEFHEFLLTKLINAEYSCYKAEKFAKLEERTRSALLETLYEELHINSQSMMGLGGDDDKLENGGGGGGGFFESFKRVIRNRSQSMDAMGLSNKKPHTVSTSHSGSFTHNPPDTPKTPGIVSMPMWSSREVSPSPQRTSDGHTAQDFRLDNSSSQSSPEMQITKIGSALCCRAPSIPESQDLSRSSSNASSFTSVVEENEQEHEGTEDYDTGLESLSSAGTPHKRDSFTYSGVWLEDGSGTTSQSSSHGEIEQTFTSQQPKQIFIIIFISSPLQQLSSCRDADVKGCELQVPASRRTVSKCASEYQHALERTSIFYHVAVGL</sequence>
<comment type="caution">
    <text evidence="4">The sequence shown here is derived from an EMBL/GenBank/DDBJ whole genome shotgun (WGS) entry which is preliminary data.</text>
</comment>
<dbReference type="PANTHER" id="PTHR15711">
    <property type="entry name" value="RAP GTPASE-ACTIVATING PROTEIN"/>
    <property type="match status" value="1"/>
</dbReference>
<proteinExistence type="predicted"/>
<feature type="region of interest" description="Disordered" evidence="2">
    <location>
        <begin position="612"/>
        <end position="660"/>
    </location>
</feature>
<dbReference type="Proteomes" id="UP000830375">
    <property type="component" value="Unassembled WGS sequence"/>
</dbReference>
<feature type="domain" description="Rap-GAP" evidence="3">
    <location>
        <begin position="224"/>
        <end position="476"/>
    </location>
</feature>
<feature type="compositionally biased region" description="Low complexity" evidence="2">
    <location>
        <begin position="615"/>
        <end position="630"/>
    </location>
</feature>
<dbReference type="Gene3D" id="3.40.50.11210">
    <property type="entry name" value="Rap/Ran-GAP"/>
    <property type="match status" value="1"/>
</dbReference>
<dbReference type="EMBL" id="JACTAM010000006">
    <property type="protein sequence ID" value="KAI2663826.1"/>
    <property type="molecule type" value="Genomic_DNA"/>
</dbReference>
<keyword evidence="5" id="KW-1185">Reference proteome</keyword>
<evidence type="ECO:0000256" key="2">
    <source>
        <dbReference type="SAM" id="MobiDB-lite"/>
    </source>
</evidence>
<dbReference type="PANTHER" id="PTHR15711:SF3">
    <property type="entry name" value="RAP1 GTPASE-ACTIVATING PROTEIN 1"/>
    <property type="match status" value="1"/>
</dbReference>
<gene>
    <name evidence="4" type="ORF">H4Q32_012433</name>
</gene>
<dbReference type="InterPro" id="IPR050989">
    <property type="entry name" value="Rap1_Ran_GAP"/>
</dbReference>
<dbReference type="InterPro" id="IPR035974">
    <property type="entry name" value="Rap/Ran-GAP_sf"/>
</dbReference>
<evidence type="ECO:0000256" key="1">
    <source>
        <dbReference type="ARBA" id="ARBA00022468"/>
    </source>
</evidence>
<feature type="compositionally biased region" description="Acidic residues" evidence="2">
    <location>
        <begin position="633"/>
        <end position="647"/>
    </location>
</feature>
<accession>A0ABQ8MMQ9</accession>
<dbReference type="Pfam" id="PF02145">
    <property type="entry name" value="Rap_GAP"/>
    <property type="match status" value="1"/>
</dbReference>
<evidence type="ECO:0000313" key="4">
    <source>
        <dbReference type="EMBL" id="KAI2663826.1"/>
    </source>
</evidence>
<name>A0ABQ8MMQ9_LABRO</name>
<evidence type="ECO:0000313" key="5">
    <source>
        <dbReference type="Proteomes" id="UP000830375"/>
    </source>
</evidence>
<organism evidence="4 5">
    <name type="scientific">Labeo rohita</name>
    <name type="common">Indian major carp</name>
    <name type="synonym">Cyprinus rohita</name>
    <dbReference type="NCBI Taxonomy" id="84645"/>
    <lineage>
        <taxon>Eukaryota</taxon>
        <taxon>Metazoa</taxon>
        <taxon>Chordata</taxon>
        <taxon>Craniata</taxon>
        <taxon>Vertebrata</taxon>
        <taxon>Euteleostomi</taxon>
        <taxon>Actinopterygii</taxon>
        <taxon>Neopterygii</taxon>
        <taxon>Teleostei</taxon>
        <taxon>Ostariophysi</taxon>
        <taxon>Cypriniformes</taxon>
        <taxon>Cyprinidae</taxon>
        <taxon>Labeoninae</taxon>
        <taxon>Labeonini</taxon>
        <taxon>Labeo</taxon>
    </lineage>
</organism>